<evidence type="ECO:0000313" key="2">
    <source>
        <dbReference type="EMBL" id="EOC99475.1"/>
    </source>
</evidence>
<protein>
    <submittedName>
        <fullName evidence="2">Putative alpha/beta hydrolase superfamily protein</fullName>
    </submittedName>
</protein>
<dbReference type="AlphaFoldDB" id="R1CLB3"/>
<dbReference type="RefSeq" id="WP_006317016.1">
    <property type="nucleotide sequence ID" value="NZ_ARZA01000269.1"/>
</dbReference>
<dbReference type="SUPFAM" id="SSF53474">
    <property type="entry name" value="alpha/beta-Hydrolases"/>
    <property type="match status" value="1"/>
</dbReference>
<name>R1CLB3_9FIRM</name>
<dbReference type="OrthoDB" id="9808398at2"/>
<reference evidence="2 3" key="1">
    <citation type="journal article" date="2015" name="Geomicrobiol. J.">
        <title>Caldisalinibacter kiritimatiensis gen. nov., sp. nov., a moderately thermohalophilic thiosulfate-reducing bacterium from a hypersaline microbial mat.</title>
        <authorList>
            <person name="Ben Hania W."/>
            <person name="Joseph M."/>
            <person name="Fiebig A."/>
            <person name="Bunk B."/>
            <person name="Klenk H.-P."/>
            <person name="Fardeau M.-L."/>
            <person name="Spring S."/>
        </authorList>
    </citation>
    <scope>NUCLEOTIDE SEQUENCE [LARGE SCALE GENOMIC DNA]</scope>
    <source>
        <strain evidence="2 3">L21-TH-D2</strain>
    </source>
</reference>
<gene>
    <name evidence="2" type="ORF">L21TH_2480</name>
</gene>
<keyword evidence="2" id="KW-0378">Hydrolase</keyword>
<dbReference type="EMBL" id="ARZA01000269">
    <property type="protein sequence ID" value="EOC99475.1"/>
    <property type="molecule type" value="Genomic_DNA"/>
</dbReference>
<comment type="caution">
    <text evidence="2">The sequence shown here is derived from an EMBL/GenBank/DDBJ whole genome shotgun (WGS) entry which is preliminary data.</text>
</comment>
<organism evidence="2 3">
    <name type="scientific">Caldisalinibacter kiritimatiensis</name>
    <dbReference type="NCBI Taxonomy" id="1304284"/>
    <lineage>
        <taxon>Bacteria</taxon>
        <taxon>Bacillati</taxon>
        <taxon>Bacillota</taxon>
        <taxon>Tissierellia</taxon>
        <taxon>Tissierellales</taxon>
        <taxon>Thermohalobacteraceae</taxon>
        <taxon>Caldisalinibacter</taxon>
    </lineage>
</organism>
<accession>R1CLB3</accession>
<keyword evidence="3" id="KW-1185">Reference proteome</keyword>
<dbReference type="InterPro" id="IPR029058">
    <property type="entry name" value="AB_hydrolase_fold"/>
</dbReference>
<feature type="domain" description="AB hydrolase-1" evidence="1">
    <location>
        <begin position="40"/>
        <end position="281"/>
    </location>
</feature>
<dbReference type="STRING" id="1304284.L21TH_2480"/>
<dbReference type="Proteomes" id="UP000013378">
    <property type="component" value="Unassembled WGS sequence"/>
</dbReference>
<dbReference type="InterPro" id="IPR000073">
    <property type="entry name" value="AB_hydrolase_1"/>
</dbReference>
<dbReference type="PANTHER" id="PTHR46438">
    <property type="entry name" value="ALPHA/BETA-HYDROLASES SUPERFAMILY PROTEIN"/>
    <property type="match status" value="1"/>
</dbReference>
<evidence type="ECO:0000259" key="1">
    <source>
        <dbReference type="Pfam" id="PF00561"/>
    </source>
</evidence>
<dbReference type="Gene3D" id="3.40.50.1820">
    <property type="entry name" value="alpha/beta hydrolase"/>
    <property type="match status" value="1"/>
</dbReference>
<sequence length="296" mass="33450">MGVYRPICLPTIPNVLGGEDGFFQSEEGKIYYTEKGKGEALLLIHGINGGASNFTWRKNFNELSKNYKVYAIDLPGFGRSEKNPIKYTSSVYCRAILEFIQEKIKRPCYIISSGLSAAYSFFIAFYASRWVKSLVLITPSGIRSNSSIPCEASFTTYNIFTSPVYGDAVYNSFISIRSVEYFLKTFIYENLKNVTPFVIKYTFGAAHQCPNAKYAPASFVSGFSNINIVPFLSSIKQPVLIVWGEKAKLSSVQNIYDFKQLNPLFNTYIFKKSGLVPQIEEAQQFNNLAVKFFRQN</sequence>
<dbReference type="PANTHER" id="PTHR46438:SF2">
    <property type="entry name" value="ALPHA_BETA-HYDROLASES SUPERFAMILY PROTEIN"/>
    <property type="match status" value="1"/>
</dbReference>
<proteinExistence type="predicted"/>
<dbReference type="eggNOG" id="COG0596">
    <property type="taxonomic scope" value="Bacteria"/>
</dbReference>
<dbReference type="GO" id="GO:0016787">
    <property type="term" value="F:hydrolase activity"/>
    <property type="evidence" value="ECO:0007669"/>
    <property type="project" value="UniProtKB-KW"/>
</dbReference>
<dbReference type="Pfam" id="PF00561">
    <property type="entry name" value="Abhydrolase_1"/>
    <property type="match status" value="1"/>
</dbReference>
<evidence type="ECO:0000313" key="3">
    <source>
        <dbReference type="Proteomes" id="UP000013378"/>
    </source>
</evidence>